<evidence type="ECO:0000256" key="5">
    <source>
        <dbReference type="ARBA" id="ARBA00023136"/>
    </source>
</evidence>
<evidence type="ECO:0000256" key="2">
    <source>
        <dbReference type="ARBA" id="ARBA00022475"/>
    </source>
</evidence>
<dbReference type="GO" id="GO:0005886">
    <property type="term" value="C:plasma membrane"/>
    <property type="evidence" value="ECO:0007669"/>
    <property type="project" value="UniProtKB-SubCell"/>
</dbReference>
<keyword evidence="8" id="KW-1185">Reference proteome</keyword>
<feature type="transmembrane region" description="Helical" evidence="6">
    <location>
        <begin position="327"/>
        <end position="348"/>
    </location>
</feature>
<dbReference type="GO" id="GO:0022857">
    <property type="term" value="F:transmembrane transporter activity"/>
    <property type="evidence" value="ECO:0007669"/>
    <property type="project" value="InterPro"/>
</dbReference>
<accession>A0AAW9RUF5</accession>
<name>A0AAW9RUF5_9HYPH</name>
<keyword evidence="2" id="KW-1003">Cell membrane</keyword>
<dbReference type="Proteomes" id="UP001378188">
    <property type="component" value="Unassembled WGS sequence"/>
</dbReference>
<feature type="transmembrane region" description="Helical" evidence="6">
    <location>
        <begin position="126"/>
        <end position="145"/>
    </location>
</feature>
<dbReference type="EMBL" id="JAZHOF010000002">
    <property type="protein sequence ID" value="MEJ8571146.1"/>
    <property type="molecule type" value="Genomic_DNA"/>
</dbReference>
<dbReference type="Gene3D" id="1.20.1740.10">
    <property type="entry name" value="Amino acid/polyamine transporter I"/>
    <property type="match status" value="1"/>
</dbReference>
<evidence type="ECO:0000313" key="7">
    <source>
        <dbReference type="EMBL" id="MEJ8571146.1"/>
    </source>
</evidence>
<evidence type="ECO:0000313" key="8">
    <source>
        <dbReference type="Proteomes" id="UP001378188"/>
    </source>
</evidence>
<keyword evidence="3 6" id="KW-0812">Transmembrane</keyword>
<dbReference type="Pfam" id="PF13520">
    <property type="entry name" value="AA_permease_2"/>
    <property type="match status" value="1"/>
</dbReference>
<reference evidence="7 8" key="1">
    <citation type="submission" date="2024-02" db="EMBL/GenBank/DDBJ databases">
        <title>Genome analysis and characterization of Microbaculum marinisediminis sp. nov., isolated from marine sediment.</title>
        <authorList>
            <person name="Du Z.-J."/>
            <person name="Ye Y.-Q."/>
            <person name="Zhang Z.-R."/>
            <person name="Yuan S.-M."/>
            <person name="Zhang X.-Y."/>
        </authorList>
    </citation>
    <scope>NUCLEOTIDE SEQUENCE [LARGE SCALE GENOMIC DNA]</scope>
    <source>
        <strain evidence="7 8">SDUM1044001</strain>
    </source>
</reference>
<dbReference type="InterPro" id="IPR050367">
    <property type="entry name" value="APC_superfamily"/>
</dbReference>
<dbReference type="AlphaFoldDB" id="A0AAW9RUF5"/>
<feature type="transmembrane region" description="Helical" evidence="6">
    <location>
        <begin position="21"/>
        <end position="45"/>
    </location>
</feature>
<gene>
    <name evidence="7" type="ORF">V3328_06660</name>
</gene>
<protein>
    <submittedName>
        <fullName evidence="7">APC family permease</fullName>
    </submittedName>
</protein>
<dbReference type="PANTHER" id="PTHR42770">
    <property type="entry name" value="AMINO ACID TRANSPORTER-RELATED"/>
    <property type="match status" value="1"/>
</dbReference>
<keyword evidence="4 6" id="KW-1133">Transmembrane helix</keyword>
<dbReference type="InterPro" id="IPR002293">
    <property type="entry name" value="AA/rel_permease1"/>
</dbReference>
<feature type="transmembrane region" description="Helical" evidence="6">
    <location>
        <begin position="281"/>
        <end position="306"/>
    </location>
</feature>
<feature type="transmembrane region" description="Helical" evidence="6">
    <location>
        <begin position="354"/>
        <end position="373"/>
    </location>
</feature>
<evidence type="ECO:0000256" key="4">
    <source>
        <dbReference type="ARBA" id="ARBA00022989"/>
    </source>
</evidence>
<feature type="transmembrane region" description="Helical" evidence="6">
    <location>
        <begin position="385"/>
        <end position="406"/>
    </location>
</feature>
<keyword evidence="5 6" id="KW-0472">Membrane</keyword>
<proteinExistence type="predicted"/>
<feature type="transmembrane region" description="Helical" evidence="6">
    <location>
        <begin position="51"/>
        <end position="71"/>
    </location>
</feature>
<evidence type="ECO:0000256" key="1">
    <source>
        <dbReference type="ARBA" id="ARBA00004651"/>
    </source>
</evidence>
<dbReference type="RefSeq" id="WP_340328829.1">
    <property type="nucleotide sequence ID" value="NZ_JAZHOF010000002.1"/>
</dbReference>
<feature type="transmembrane region" description="Helical" evidence="6">
    <location>
        <begin position="152"/>
        <end position="174"/>
    </location>
</feature>
<feature type="transmembrane region" description="Helical" evidence="6">
    <location>
        <begin position="92"/>
        <end position="120"/>
    </location>
</feature>
<feature type="transmembrane region" description="Helical" evidence="6">
    <location>
        <begin position="194"/>
        <end position="212"/>
    </location>
</feature>
<dbReference type="PIRSF" id="PIRSF006060">
    <property type="entry name" value="AA_transporter"/>
    <property type="match status" value="1"/>
</dbReference>
<feature type="transmembrane region" description="Helical" evidence="6">
    <location>
        <begin position="233"/>
        <end position="257"/>
    </location>
</feature>
<evidence type="ECO:0000256" key="6">
    <source>
        <dbReference type="SAM" id="Phobius"/>
    </source>
</evidence>
<dbReference type="PANTHER" id="PTHR42770:SF7">
    <property type="entry name" value="MEMBRANE PROTEIN"/>
    <property type="match status" value="1"/>
</dbReference>
<sequence>MTPLPDTTRPQLRRTLGFWLLTLYGLGVVVGAGIYVLIGAIAGIAGIFAPFSFVIAAAIVGVTSLSYMELASRLPEAAGEAAYVDQGFGSPALTVAVGLALVVVGTLAAATIALGAAGYLHSLMAAPVWLLALAIVAGLGAIALWGILESAVLAAALTVLEVGGLLLVAGAALFDEPAILMRVGDIVPPPSWQAWSAIVSGSVIAFFAFIGFEDMVNVAEEVKAPERTMPRAIALVFVTAVLLYLVVATVCVLAVPVEDLAASSAPLALVAGKRLPGADTVVTLIAIAATLNGILVQFIMAPRVLYGLARRGRLPAWLGRVGERRGTPANATLVVLAGVFALTLSLHIGDLAAISSQLIMAIFVMVNLALVRLKRAGGPPPPISVPLIAPVLGAILSAALLVASVVL</sequence>
<comment type="subcellular location">
    <subcellularLocation>
        <location evidence="1">Cell membrane</location>
        <topology evidence="1">Multi-pass membrane protein</topology>
    </subcellularLocation>
</comment>
<organism evidence="7 8">
    <name type="scientific">Microbaculum marinum</name>
    <dbReference type="NCBI Taxonomy" id="1764581"/>
    <lineage>
        <taxon>Bacteria</taxon>
        <taxon>Pseudomonadati</taxon>
        <taxon>Pseudomonadota</taxon>
        <taxon>Alphaproteobacteria</taxon>
        <taxon>Hyphomicrobiales</taxon>
        <taxon>Tepidamorphaceae</taxon>
        <taxon>Microbaculum</taxon>
    </lineage>
</organism>
<comment type="caution">
    <text evidence="7">The sequence shown here is derived from an EMBL/GenBank/DDBJ whole genome shotgun (WGS) entry which is preliminary data.</text>
</comment>
<evidence type="ECO:0000256" key="3">
    <source>
        <dbReference type="ARBA" id="ARBA00022692"/>
    </source>
</evidence>